<dbReference type="PANTHER" id="PTHR47331">
    <property type="entry name" value="PHD-TYPE DOMAIN-CONTAINING PROTEIN"/>
    <property type="match status" value="1"/>
</dbReference>
<organism evidence="1 2">
    <name type="scientific">Daphnia sinensis</name>
    <dbReference type="NCBI Taxonomy" id="1820382"/>
    <lineage>
        <taxon>Eukaryota</taxon>
        <taxon>Metazoa</taxon>
        <taxon>Ecdysozoa</taxon>
        <taxon>Arthropoda</taxon>
        <taxon>Crustacea</taxon>
        <taxon>Branchiopoda</taxon>
        <taxon>Diplostraca</taxon>
        <taxon>Cladocera</taxon>
        <taxon>Anomopoda</taxon>
        <taxon>Daphniidae</taxon>
        <taxon>Daphnia</taxon>
        <taxon>Daphnia similis group</taxon>
    </lineage>
</organism>
<comment type="caution">
    <text evidence="1">The sequence shown here is derived from an EMBL/GenBank/DDBJ whole genome shotgun (WGS) entry which is preliminary data.</text>
</comment>
<dbReference type="AlphaFoldDB" id="A0AAD5KVV8"/>
<name>A0AAD5KVV8_9CRUS</name>
<proteinExistence type="predicted"/>
<gene>
    <name evidence="1" type="ORF">GHT06_011486</name>
</gene>
<accession>A0AAD5KVV8</accession>
<dbReference type="Proteomes" id="UP000820818">
    <property type="component" value="Linkage Group LG3"/>
</dbReference>
<keyword evidence="2" id="KW-1185">Reference proteome</keyword>
<dbReference type="EMBL" id="WJBH02000003">
    <property type="protein sequence ID" value="KAI9560544.1"/>
    <property type="molecule type" value="Genomic_DNA"/>
</dbReference>
<protein>
    <submittedName>
        <fullName evidence="1">Uncharacterized protein</fullName>
    </submittedName>
</protein>
<evidence type="ECO:0000313" key="2">
    <source>
        <dbReference type="Proteomes" id="UP000820818"/>
    </source>
</evidence>
<evidence type="ECO:0000313" key="1">
    <source>
        <dbReference type="EMBL" id="KAI9560544.1"/>
    </source>
</evidence>
<reference evidence="1 2" key="1">
    <citation type="submission" date="2022-05" db="EMBL/GenBank/DDBJ databases">
        <title>A multi-omics perspective on studying reproductive biology in Daphnia sinensis.</title>
        <authorList>
            <person name="Jia J."/>
        </authorList>
    </citation>
    <scope>NUCLEOTIDE SEQUENCE [LARGE SCALE GENOMIC DNA]</scope>
    <source>
        <strain evidence="1 2">WSL</strain>
    </source>
</reference>
<sequence>MAATGYPNVRINSTPDWFDVIVSGASSYLRVLRTIAWMFRIFRKESPGKAIEVFKGVELRCLSVHEIAVAENIILKLIQKRAFAEIYESLQKEKLHSKLMYDIDTLKPIWDPKDQLIRVTGRVGPALKELLIDPPILLPSNERIVDMMIQYHHVKRKHTVFAKSFLDHPRTPTD</sequence>